<dbReference type="SMART" id="SM00831">
    <property type="entry name" value="Cation_ATPase_N"/>
    <property type="match status" value="1"/>
</dbReference>
<dbReference type="EMBL" id="JAIZPD010000001">
    <property type="protein sequence ID" value="KAH0968717.1"/>
    <property type="molecule type" value="Genomic_DNA"/>
</dbReference>
<accession>A0A9P8N838</accession>
<feature type="domain" description="Cation-transporting P-type ATPase N-terminal" evidence="1">
    <location>
        <begin position="43"/>
        <end position="99"/>
    </location>
</feature>
<keyword evidence="3" id="KW-1185">Reference proteome</keyword>
<comment type="caution">
    <text evidence="2">The sequence shown here is derived from an EMBL/GenBank/DDBJ whole genome shotgun (WGS) entry which is preliminary data.</text>
</comment>
<dbReference type="Proteomes" id="UP000824596">
    <property type="component" value="Unassembled WGS sequence"/>
</dbReference>
<evidence type="ECO:0000313" key="2">
    <source>
        <dbReference type="EMBL" id="KAH0968717.1"/>
    </source>
</evidence>
<reference evidence="2" key="1">
    <citation type="submission" date="2021-09" db="EMBL/GenBank/DDBJ databases">
        <title>A high-quality genome of the endoparasitic fungus Hirsutella rhossiliensis with a comparison of Hirsutella genomes reveals transposable elements contributing to genome size variation.</title>
        <authorList>
            <person name="Lin R."/>
            <person name="Jiao Y."/>
            <person name="Sun X."/>
            <person name="Ling J."/>
            <person name="Xie B."/>
            <person name="Cheng X."/>
        </authorList>
    </citation>
    <scope>NUCLEOTIDE SEQUENCE</scope>
    <source>
        <strain evidence="2">HR02</strain>
    </source>
</reference>
<dbReference type="GeneID" id="68350488"/>
<gene>
    <name evidence="2" type="ORF">HRG_01359</name>
</gene>
<name>A0A9P8N838_9HYPO</name>
<protein>
    <recommendedName>
        <fullName evidence="1">Cation-transporting P-type ATPase N-terminal domain-containing protein</fullName>
    </recommendedName>
</protein>
<evidence type="ECO:0000259" key="1">
    <source>
        <dbReference type="SMART" id="SM00831"/>
    </source>
</evidence>
<dbReference type="RefSeq" id="XP_044726230.1">
    <property type="nucleotide sequence ID" value="XM_044859830.1"/>
</dbReference>
<dbReference type="AlphaFoldDB" id="A0A9P8N838"/>
<dbReference type="InterPro" id="IPR004014">
    <property type="entry name" value="ATPase_P-typ_cation-transptr_N"/>
</dbReference>
<proteinExistence type="predicted"/>
<dbReference type="Pfam" id="PF00690">
    <property type="entry name" value="Cation_ATPase_N"/>
    <property type="match status" value="1"/>
</dbReference>
<organism evidence="2 3">
    <name type="scientific">Hirsutella rhossiliensis</name>
    <dbReference type="NCBI Taxonomy" id="111463"/>
    <lineage>
        <taxon>Eukaryota</taxon>
        <taxon>Fungi</taxon>
        <taxon>Dikarya</taxon>
        <taxon>Ascomycota</taxon>
        <taxon>Pezizomycotina</taxon>
        <taxon>Sordariomycetes</taxon>
        <taxon>Hypocreomycetidae</taxon>
        <taxon>Hypocreales</taxon>
        <taxon>Ophiocordycipitaceae</taxon>
        <taxon>Hirsutella</taxon>
    </lineage>
</organism>
<sequence>MPYPGVPIEYRTLSIYVSESRNVDAPADPKDAAKNEDCFANLDFHEPGVDTICQQLNVAQDRGLSESAAALRMSRDGPNTLPKPKTNYWKKMLFYVFSHLTFPP</sequence>
<dbReference type="OrthoDB" id="158672at2759"/>
<evidence type="ECO:0000313" key="3">
    <source>
        <dbReference type="Proteomes" id="UP000824596"/>
    </source>
</evidence>
<dbReference type="SUPFAM" id="SSF81665">
    <property type="entry name" value="Calcium ATPase, transmembrane domain M"/>
    <property type="match status" value="1"/>
</dbReference>
<dbReference type="InterPro" id="IPR023298">
    <property type="entry name" value="ATPase_P-typ_TM_dom_sf"/>
</dbReference>